<proteinExistence type="predicted"/>
<organism evidence="3 4">
    <name type="scientific">Stephania cephalantha</name>
    <dbReference type="NCBI Taxonomy" id="152367"/>
    <lineage>
        <taxon>Eukaryota</taxon>
        <taxon>Viridiplantae</taxon>
        <taxon>Streptophyta</taxon>
        <taxon>Embryophyta</taxon>
        <taxon>Tracheophyta</taxon>
        <taxon>Spermatophyta</taxon>
        <taxon>Magnoliopsida</taxon>
        <taxon>Ranunculales</taxon>
        <taxon>Menispermaceae</taxon>
        <taxon>Menispermoideae</taxon>
        <taxon>Cissampelideae</taxon>
        <taxon>Stephania</taxon>
    </lineage>
</organism>
<feature type="chain" id="PRO_5042892142" evidence="2">
    <location>
        <begin position="30"/>
        <end position="136"/>
    </location>
</feature>
<dbReference type="PROSITE" id="PS51257">
    <property type="entry name" value="PROKAR_LIPOPROTEIN"/>
    <property type="match status" value="1"/>
</dbReference>
<gene>
    <name evidence="3" type="ORF">Scep_008632</name>
</gene>
<feature type="region of interest" description="Disordered" evidence="1">
    <location>
        <begin position="100"/>
        <end position="136"/>
    </location>
</feature>
<evidence type="ECO:0000256" key="1">
    <source>
        <dbReference type="SAM" id="MobiDB-lite"/>
    </source>
</evidence>
<comment type="caution">
    <text evidence="3">The sequence shown here is derived from an EMBL/GenBank/DDBJ whole genome shotgun (WGS) entry which is preliminary data.</text>
</comment>
<evidence type="ECO:0000256" key="2">
    <source>
        <dbReference type="SAM" id="SignalP"/>
    </source>
</evidence>
<accession>A0AAP0PPS4</accession>
<dbReference type="AlphaFoldDB" id="A0AAP0PPS4"/>
<sequence>MVKMMSSSLVLCSMLVLIAQSCIINTVHARTEPTGTSEAIVKIENEHPSMKSPVVEYGLSRKGFTDEIPSDCCKRDVLMINQIIDGESFVVEMIRNYITKGKPYVPPPPKGNPKQGQSILRRSPPRPSENPSYMSF</sequence>
<protein>
    <submittedName>
        <fullName evidence="3">Uncharacterized protein</fullName>
    </submittedName>
</protein>
<evidence type="ECO:0000313" key="3">
    <source>
        <dbReference type="EMBL" id="KAK9149875.1"/>
    </source>
</evidence>
<dbReference type="EMBL" id="JBBNAG010000003">
    <property type="protein sequence ID" value="KAK9149875.1"/>
    <property type="molecule type" value="Genomic_DNA"/>
</dbReference>
<evidence type="ECO:0000313" key="4">
    <source>
        <dbReference type="Proteomes" id="UP001419268"/>
    </source>
</evidence>
<keyword evidence="2" id="KW-0732">Signal</keyword>
<feature type="signal peptide" evidence="2">
    <location>
        <begin position="1"/>
        <end position="29"/>
    </location>
</feature>
<name>A0AAP0PPS4_9MAGN</name>
<dbReference type="Proteomes" id="UP001419268">
    <property type="component" value="Unassembled WGS sequence"/>
</dbReference>
<reference evidence="3 4" key="1">
    <citation type="submission" date="2024-01" db="EMBL/GenBank/DDBJ databases">
        <title>Genome assemblies of Stephania.</title>
        <authorList>
            <person name="Yang L."/>
        </authorList>
    </citation>
    <scope>NUCLEOTIDE SEQUENCE [LARGE SCALE GENOMIC DNA]</scope>
    <source>
        <strain evidence="3">JXDWG</strain>
        <tissue evidence="3">Leaf</tissue>
    </source>
</reference>
<keyword evidence="4" id="KW-1185">Reference proteome</keyword>